<evidence type="ECO:0000256" key="3">
    <source>
        <dbReference type="SAM" id="SignalP"/>
    </source>
</evidence>
<dbReference type="CDD" id="cd00542">
    <property type="entry name" value="Ntn_PVA"/>
    <property type="match status" value="1"/>
</dbReference>
<name>A0ABW3IKU4_9RHOB</name>
<feature type="signal peptide" evidence="3">
    <location>
        <begin position="1"/>
        <end position="26"/>
    </location>
</feature>
<reference evidence="6" key="1">
    <citation type="journal article" date="2019" name="Int. J. Syst. Evol. Microbiol.">
        <title>The Global Catalogue of Microorganisms (GCM) 10K type strain sequencing project: providing services to taxonomists for standard genome sequencing and annotation.</title>
        <authorList>
            <consortium name="The Broad Institute Genomics Platform"/>
            <consortium name="The Broad Institute Genome Sequencing Center for Infectious Disease"/>
            <person name="Wu L."/>
            <person name="Ma J."/>
        </authorList>
    </citation>
    <scope>NUCLEOTIDE SEQUENCE [LARGE SCALE GENOMIC DNA]</scope>
    <source>
        <strain evidence="6">CCUG 60524</strain>
    </source>
</reference>
<keyword evidence="2 5" id="KW-0378">Hydrolase</keyword>
<dbReference type="InterPro" id="IPR029055">
    <property type="entry name" value="Ntn_hydrolases_N"/>
</dbReference>
<dbReference type="Proteomes" id="UP001597108">
    <property type="component" value="Unassembled WGS sequence"/>
</dbReference>
<dbReference type="SUPFAM" id="SSF56235">
    <property type="entry name" value="N-terminal nucleophile aminohydrolases (Ntn hydrolases)"/>
    <property type="match status" value="1"/>
</dbReference>
<gene>
    <name evidence="5" type="ORF">ACFQ2S_02495</name>
</gene>
<dbReference type="Pfam" id="PF02275">
    <property type="entry name" value="CBAH"/>
    <property type="match status" value="1"/>
</dbReference>
<dbReference type="GO" id="GO:0016787">
    <property type="term" value="F:hydrolase activity"/>
    <property type="evidence" value="ECO:0007669"/>
    <property type="project" value="UniProtKB-KW"/>
</dbReference>
<proteinExistence type="inferred from homology"/>
<dbReference type="Gene3D" id="3.60.60.10">
    <property type="entry name" value="Penicillin V Acylase, Chain A"/>
    <property type="match status" value="1"/>
</dbReference>
<evidence type="ECO:0000313" key="5">
    <source>
        <dbReference type="EMBL" id="MFD0978510.1"/>
    </source>
</evidence>
<dbReference type="EMBL" id="JBHTJT010000006">
    <property type="protein sequence ID" value="MFD0978510.1"/>
    <property type="molecule type" value="Genomic_DNA"/>
</dbReference>
<dbReference type="InterPro" id="IPR052193">
    <property type="entry name" value="Peptidase_C59"/>
</dbReference>
<accession>A0ABW3IKU4</accession>
<organism evidence="5 6">
    <name type="scientific">Tropicimonas aquimaris</name>
    <dbReference type="NCBI Taxonomy" id="914152"/>
    <lineage>
        <taxon>Bacteria</taxon>
        <taxon>Pseudomonadati</taxon>
        <taxon>Pseudomonadota</taxon>
        <taxon>Alphaproteobacteria</taxon>
        <taxon>Rhodobacterales</taxon>
        <taxon>Roseobacteraceae</taxon>
        <taxon>Tropicimonas</taxon>
    </lineage>
</organism>
<sequence>MTFRIAKHLLAATAIAAFGLTSTADACTGITLHAMDGASVYGRTMEWGAFDLHSRVMLLPRGHAFSSDLGEGMTGRTWTGRYGLVALDGLERPLALDGMNEAGLTLGAFYHPGFAEYAPIEPDRQAEALNPLDVGNFILSSFGSIAEVRERVGELHVVAAVEPVLGFPAPLHFLLTDPTGEALVIEFRGGQAVTFEAPLGVLTNAPTYDWHMTNLRNFVNLSPVALPGVSIGEIDFTPLGAGSGMKGLPGDFTPPSRFVRAVAFSATARPTEDGPETIYEVFRILDNFNLPLGGAEGSDVVGEIDAMRSATIWTTAMDTRNRVLYYHTQHNRRVRMLDLGKIDFETLAAPVFLPLDRERQQDIEELTLPN</sequence>
<feature type="domain" description="Choloylglycine hydrolase/NAAA C-terminal" evidence="4">
    <location>
        <begin position="27"/>
        <end position="344"/>
    </location>
</feature>
<comment type="similarity">
    <text evidence="1">Belongs to the peptidase C59 family.</text>
</comment>
<feature type="chain" id="PRO_5045850926" evidence="3">
    <location>
        <begin position="27"/>
        <end position="370"/>
    </location>
</feature>
<evidence type="ECO:0000256" key="2">
    <source>
        <dbReference type="ARBA" id="ARBA00022801"/>
    </source>
</evidence>
<comment type="caution">
    <text evidence="5">The sequence shown here is derived from an EMBL/GenBank/DDBJ whole genome shotgun (WGS) entry which is preliminary data.</text>
</comment>
<dbReference type="RefSeq" id="WP_386072444.1">
    <property type="nucleotide sequence ID" value="NZ_JBHTJT010000006.1"/>
</dbReference>
<dbReference type="InterPro" id="IPR029132">
    <property type="entry name" value="CBAH/NAAA_C"/>
</dbReference>
<evidence type="ECO:0000313" key="6">
    <source>
        <dbReference type="Proteomes" id="UP001597108"/>
    </source>
</evidence>
<keyword evidence="6" id="KW-1185">Reference proteome</keyword>
<keyword evidence="3" id="KW-0732">Signal</keyword>
<evidence type="ECO:0000259" key="4">
    <source>
        <dbReference type="Pfam" id="PF02275"/>
    </source>
</evidence>
<evidence type="ECO:0000256" key="1">
    <source>
        <dbReference type="ARBA" id="ARBA00006625"/>
    </source>
</evidence>
<dbReference type="PANTHER" id="PTHR35527">
    <property type="entry name" value="CHOLOYLGLYCINE HYDROLASE"/>
    <property type="match status" value="1"/>
</dbReference>
<dbReference type="PANTHER" id="PTHR35527:SF2">
    <property type="entry name" value="HYDROLASE"/>
    <property type="match status" value="1"/>
</dbReference>
<protein>
    <submittedName>
        <fullName evidence="5">Linear amide C-N hydrolase</fullName>
    </submittedName>
</protein>